<protein>
    <recommendedName>
        <fullName evidence="5">DUF2259 domain-containing protein</fullName>
    </recommendedName>
</protein>
<feature type="compositionally biased region" description="Low complexity" evidence="1">
    <location>
        <begin position="256"/>
        <end position="284"/>
    </location>
</feature>
<dbReference type="Pfam" id="PF10016">
    <property type="entry name" value="DUF2259"/>
    <property type="match status" value="1"/>
</dbReference>
<evidence type="ECO:0000313" key="4">
    <source>
        <dbReference type="Proteomes" id="UP000048984"/>
    </source>
</evidence>
<evidence type="ECO:0008006" key="5">
    <source>
        <dbReference type="Google" id="ProtNLM"/>
    </source>
</evidence>
<feature type="signal peptide" evidence="2">
    <location>
        <begin position="1"/>
        <end position="28"/>
    </location>
</feature>
<organism evidence="3 4">
    <name type="scientific">Prosthecodimorpha hirschii</name>
    <dbReference type="NCBI Taxonomy" id="665126"/>
    <lineage>
        <taxon>Bacteria</taxon>
        <taxon>Pseudomonadati</taxon>
        <taxon>Pseudomonadota</taxon>
        <taxon>Alphaproteobacteria</taxon>
        <taxon>Hyphomicrobiales</taxon>
        <taxon>Ancalomicrobiaceae</taxon>
        <taxon>Prosthecodimorpha</taxon>
    </lineage>
</organism>
<feature type="chain" id="PRO_5006131846" description="DUF2259 domain-containing protein" evidence="2">
    <location>
        <begin position="29"/>
        <end position="322"/>
    </location>
</feature>
<reference evidence="3 4" key="2">
    <citation type="submission" date="2015-10" db="EMBL/GenBank/DDBJ databases">
        <title>Draft Genome Sequence of Prosthecomicrobium hirschii ATCC 27832.</title>
        <authorList>
            <person name="Daniel J."/>
            <person name="Givan S.A."/>
            <person name="Brun Y.V."/>
            <person name="Brown P.J."/>
        </authorList>
    </citation>
    <scope>NUCLEOTIDE SEQUENCE [LARGE SCALE GENOMIC DNA]</scope>
    <source>
        <strain evidence="3 4">16</strain>
    </source>
</reference>
<gene>
    <name evidence="3" type="ORF">ABB55_26560</name>
</gene>
<dbReference type="Proteomes" id="UP000048984">
    <property type="component" value="Unassembled WGS sequence"/>
</dbReference>
<feature type="region of interest" description="Disordered" evidence="1">
    <location>
        <begin position="253"/>
        <end position="322"/>
    </location>
</feature>
<feature type="compositionally biased region" description="Low complexity" evidence="1">
    <location>
        <begin position="303"/>
        <end position="322"/>
    </location>
</feature>
<name>A0A0P6VV35_9HYPH</name>
<keyword evidence="2" id="KW-0732">Signal</keyword>
<accession>A0A0P6VV35</accession>
<dbReference type="AlphaFoldDB" id="A0A0P6VV35"/>
<reference evidence="3 4" key="1">
    <citation type="submission" date="2015-09" db="EMBL/GenBank/DDBJ databases">
        <authorList>
            <person name="Jackson K.R."/>
            <person name="Lunt B.L."/>
            <person name="Fisher J.N.B."/>
            <person name="Gardner A.V."/>
            <person name="Bailey M.E."/>
            <person name="Deus L.M."/>
            <person name="Earl A.S."/>
            <person name="Gibby P.D."/>
            <person name="Hartmann K.A."/>
            <person name="Liu J.E."/>
            <person name="Manci A.M."/>
            <person name="Nielsen D.A."/>
            <person name="Solomon M.B."/>
            <person name="Breakwell D.P."/>
            <person name="Burnett S.H."/>
            <person name="Grose J.H."/>
        </authorList>
    </citation>
    <scope>NUCLEOTIDE SEQUENCE [LARGE SCALE GENOMIC DNA]</scope>
    <source>
        <strain evidence="3 4">16</strain>
    </source>
</reference>
<dbReference type="InterPro" id="IPR018725">
    <property type="entry name" value="DUF2259_secreted"/>
</dbReference>
<feature type="compositionally biased region" description="Basic residues" evidence="1">
    <location>
        <begin position="290"/>
        <end position="300"/>
    </location>
</feature>
<comment type="caution">
    <text evidence="3">The sequence shown here is derived from an EMBL/GenBank/DDBJ whole genome shotgun (WGS) entry which is preliminary data.</text>
</comment>
<evidence type="ECO:0000313" key="3">
    <source>
        <dbReference type="EMBL" id="KPL55358.1"/>
    </source>
</evidence>
<evidence type="ECO:0000256" key="1">
    <source>
        <dbReference type="SAM" id="MobiDB-lite"/>
    </source>
</evidence>
<sequence length="322" mass="33996">MPSRCQNLCRAIALLAVLATPYAGSAQAADAARRDILGFSPDGTYFAFEEYGVQDASNFPYSNLYVIDNRIDEWVPGSPFRTHLQQNWAKLDQARSQTRNQASSTLVTLGIGRQGKTILSDPADKVEAAARFLAFTVPDDARSPGLGTVRLRLTEHQLTRQGCNFGNELRGFVLQLEDAQGQPIRILHEDKDLPPSRGCPKGYGLSDVIVYPRDGRGPVLIVIVSVYRFGFGGGERRYIGIAASFDKNPQAGKAIAAPDGGTPAAGSGPAPVPGVAAAPAGSKPPVKPKPPQKPKPKKPKPAAPTAAPAPAATDPAPAADGQ</sequence>
<dbReference type="RefSeq" id="WP_054361524.1">
    <property type="nucleotide sequence ID" value="NZ_LJYW01000001.1"/>
</dbReference>
<evidence type="ECO:0000256" key="2">
    <source>
        <dbReference type="SAM" id="SignalP"/>
    </source>
</evidence>
<keyword evidence="4" id="KW-1185">Reference proteome</keyword>
<dbReference type="EMBL" id="LJYW01000001">
    <property type="protein sequence ID" value="KPL55358.1"/>
    <property type="molecule type" value="Genomic_DNA"/>
</dbReference>
<dbReference type="STRING" id="665126.ABB55_26560"/>
<proteinExistence type="predicted"/>